<comment type="function">
    <text evidence="1 10">Produces ATP from ADP in the presence of a proton gradient across the membrane. The gamma chain is believed to be important in regulating ATPase activity and the flow of protons through the CF(0) complex.</text>
</comment>
<dbReference type="CDD" id="cd12151">
    <property type="entry name" value="F1-ATPase_gamma"/>
    <property type="match status" value="1"/>
</dbReference>
<evidence type="ECO:0000256" key="1">
    <source>
        <dbReference type="ARBA" id="ARBA00003456"/>
    </source>
</evidence>
<keyword evidence="5 10" id="KW-0375">Hydrogen ion transport</keyword>
<dbReference type="PANTHER" id="PTHR11693:SF22">
    <property type="entry name" value="ATP SYNTHASE SUBUNIT GAMMA, MITOCHONDRIAL"/>
    <property type="match status" value="1"/>
</dbReference>
<dbReference type="GO" id="GO:0045259">
    <property type="term" value="C:proton-transporting ATP synthase complex"/>
    <property type="evidence" value="ECO:0007669"/>
    <property type="project" value="UniProtKB-KW"/>
</dbReference>
<dbReference type="InterPro" id="IPR035968">
    <property type="entry name" value="ATP_synth_F1_ATPase_gsu"/>
</dbReference>
<dbReference type="GO" id="GO:0005524">
    <property type="term" value="F:ATP binding"/>
    <property type="evidence" value="ECO:0007669"/>
    <property type="project" value="UniProtKB-UniRule"/>
</dbReference>
<evidence type="ECO:0000256" key="4">
    <source>
        <dbReference type="ARBA" id="ARBA00022448"/>
    </source>
</evidence>
<dbReference type="NCBIfam" id="TIGR01146">
    <property type="entry name" value="ATPsyn_F1gamma"/>
    <property type="match status" value="1"/>
</dbReference>
<dbReference type="AlphaFoldDB" id="A0A520XGW8"/>
<keyword evidence="10" id="KW-1003">Cell membrane</keyword>
<dbReference type="Pfam" id="PF00231">
    <property type="entry name" value="ATP-synt"/>
    <property type="match status" value="1"/>
</dbReference>
<dbReference type="EMBL" id="SHMQ01000001">
    <property type="protein sequence ID" value="RZV40420.1"/>
    <property type="molecule type" value="Genomic_DNA"/>
</dbReference>
<proteinExistence type="inferred from homology"/>
<dbReference type="Gene3D" id="3.40.1380.10">
    <property type="match status" value="1"/>
</dbReference>
<organism evidence="11 12">
    <name type="scientific">Candidatus Acidulodesulfobacterium acidiphilum</name>
    <dbReference type="NCBI Taxonomy" id="2597224"/>
    <lineage>
        <taxon>Bacteria</taxon>
        <taxon>Deltaproteobacteria</taxon>
        <taxon>Candidatus Acidulodesulfobacterales</taxon>
        <taxon>Candidatus Acidulodesulfobacterium</taxon>
    </lineage>
</organism>
<evidence type="ECO:0000256" key="5">
    <source>
        <dbReference type="ARBA" id="ARBA00022781"/>
    </source>
</evidence>
<sequence>MPNLKSIKRKISSIKNTRQITKAMKMVAGSKFKKNQAAMNEYKAYASIYDNVVDNIKNNSVLCLHSFYGKNEGNAGRNIGIVIISTDRGLCGSFNINLFRLFKEEIKSKGLDEGKIKLYVLGKKAYDFFKKNNYNIVFGMLYSDGDSIMNITELLCDTVIKDFKNKEIDGVYIISNRYISTIQQRAYSEKLLPFEAADGNKSSKSGGYLIEETVDYENEVIDKIFNNYFRTKIYYKILESFAGEQASRMNAMDNATRNAGKLINKLTIAYNKARQTAVTLEILDIINGVNAVK</sequence>
<protein>
    <recommendedName>
        <fullName evidence="10">ATP synthase gamma chain</fullName>
    </recommendedName>
    <alternativeName>
        <fullName evidence="10">ATP synthase F1 sector gamma subunit</fullName>
    </alternativeName>
    <alternativeName>
        <fullName evidence="10">F-ATPase gamma subunit</fullName>
    </alternativeName>
</protein>
<evidence type="ECO:0000256" key="3">
    <source>
        <dbReference type="ARBA" id="ARBA00007681"/>
    </source>
</evidence>
<evidence type="ECO:0000256" key="7">
    <source>
        <dbReference type="ARBA" id="ARBA00023136"/>
    </source>
</evidence>
<keyword evidence="9 10" id="KW-0066">ATP synthesis</keyword>
<dbReference type="HAMAP" id="MF_00815">
    <property type="entry name" value="ATP_synth_gamma_bact"/>
    <property type="match status" value="1"/>
</dbReference>
<dbReference type="Proteomes" id="UP000322454">
    <property type="component" value="Unassembled WGS sequence"/>
</dbReference>
<dbReference type="InterPro" id="IPR000131">
    <property type="entry name" value="ATP_synth_F1_gsu"/>
</dbReference>
<comment type="subcellular location">
    <subcellularLocation>
        <location evidence="10">Cell membrane</location>
        <topology evidence="10">Peripheral membrane protein</topology>
    </subcellularLocation>
    <subcellularLocation>
        <location evidence="2">Membrane</location>
        <topology evidence="2">Peripheral membrane protein</topology>
    </subcellularLocation>
</comment>
<keyword evidence="6 10" id="KW-0406">Ion transport</keyword>
<name>A0A520XGW8_9DELT</name>
<evidence type="ECO:0000313" key="12">
    <source>
        <dbReference type="Proteomes" id="UP000322454"/>
    </source>
</evidence>
<dbReference type="Gene3D" id="1.10.287.80">
    <property type="entry name" value="ATP synthase, gamma subunit, helix hairpin domain"/>
    <property type="match status" value="1"/>
</dbReference>
<keyword evidence="4 10" id="KW-0813">Transport</keyword>
<evidence type="ECO:0000256" key="6">
    <source>
        <dbReference type="ARBA" id="ARBA00023065"/>
    </source>
</evidence>
<dbReference type="SUPFAM" id="SSF52943">
    <property type="entry name" value="ATP synthase (F1-ATPase), gamma subunit"/>
    <property type="match status" value="1"/>
</dbReference>
<dbReference type="PANTHER" id="PTHR11693">
    <property type="entry name" value="ATP SYNTHASE GAMMA CHAIN"/>
    <property type="match status" value="1"/>
</dbReference>
<dbReference type="GO" id="GO:0005886">
    <property type="term" value="C:plasma membrane"/>
    <property type="evidence" value="ECO:0007669"/>
    <property type="project" value="UniProtKB-SubCell"/>
</dbReference>
<dbReference type="GO" id="GO:0042777">
    <property type="term" value="P:proton motive force-driven plasma membrane ATP synthesis"/>
    <property type="evidence" value="ECO:0007669"/>
    <property type="project" value="UniProtKB-UniRule"/>
</dbReference>
<keyword evidence="7 10" id="KW-0472">Membrane</keyword>
<reference evidence="11 12" key="1">
    <citation type="submission" date="2019-01" db="EMBL/GenBank/DDBJ databases">
        <title>Insights into ecological role of a new deltaproteobacterial order Candidatus Sinidesulfobacterales (Sva0485) by metagenomics and metatranscriptomics.</title>
        <authorList>
            <person name="Tan S."/>
            <person name="Liu J."/>
            <person name="Fang Y."/>
            <person name="Hedlund B."/>
            <person name="Lian Z.-H."/>
            <person name="Huang L.-Y."/>
            <person name="Li J.-T."/>
            <person name="Huang L.-N."/>
            <person name="Li W.-J."/>
            <person name="Jiang H.-C."/>
            <person name="Dong H.-L."/>
            <person name="Shu W.-S."/>
        </authorList>
    </citation>
    <scope>NUCLEOTIDE SEQUENCE [LARGE SCALE GENOMIC DNA]</scope>
    <source>
        <strain evidence="11">AP4</strain>
    </source>
</reference>
<comment type="subunit">
    <text evidence="10">F-type ATPases have 2 components, CF(1) - the catalytic core - and CF(0) - the membrane proton channel. CF(1) has five subunits: alpha(3), beta(3), gamma(1), delta(1), epsilon(1). CF(0) has three main subunits: a, b and c.</text>
</comment>
<keyword evidence="8 10" id="KW-0139">CF(1)</keyword>
<comment type="caution">
    <text evidence="11">The sequence shown here is derived from an EMBL/GenBank/DDBJ whole genome shotgun (WGS) entry which is preliminary data.</text>
</comment>
<evidence type="ECO:0000256" key="9">
    <source>
        <dbReference type="ARBA" id="ARBA00023310"/>
    </source>
</evidence>
<comment type="similarity">
    <text evidence="3 10">Belongs to the ATPase gamma chain family.</text>
</comment>
<evidence type="ECO:0000256" key="10">
    <source>
        <dbReference type="HAMAP-Rule" id="MF_00815"/>
    </source>
</evidence>
<dbReference type="PRINTS" id="PR00126">
    <property type="entry name" value="ATPASEGAMMA"/>
</dbReference>
<gene>
    <name evidence="10 11" type="primary">atpG</name>
    <name evidence="11" type="ORF">EVJ48_00420</name>
</gene>
<dbReference type="GO" id="GO:0046933">
    <property type="term" value="F:proton-transporting ATP synthase activity, rotational mechanism"/>
    <property type="evidence" value="ECO:0007669"/>
    <property type="project" value="UniProtKB-UniRule"/>
</dbReference>
<evidence type="ECO:0000313" key="11">
    <source>
        <dbReference type="EMBL" id="RZV40420.1"/>
    </source>
</evidence>
<evidence type="ECO:0000256" key="2">
    <source>
        <dbReference type="ARBA" id="ARBA00004170"/>
    </source>
</evidence>
<evidence type="ECO:0000256" key="8">
    <source>
        <dbReference type="ARBA" id="ARBA00023196"/>
    </source>
</evidence>
<accession>A0A520XGW8</accession>